<name>A0A5N4WB06_9GAMM</name>
<dbReference type="EMBL" id="VXLD01000008">
    <property type="protein sequence ID" value="KAB1853596.1"/>
    <property type="molecule type" value="Genomic_DNA"/>
</dbReference>
<dbReference type="InterPro" id="IPR050300">
    <property type="entry name" value="GDXG_lipolytic_enzyme"/>
</dbReference>
<evidence type="ECO:0000256" key="4">
    <source>
        <dbReference type="SAM" id="SignalP"/>
    </source>
</evidence>
<evidence type="ECO:0000313" key="6">
    <source>
        <dbReference type="EMBL" id="KAB1853596.1"/>
    </source>
</evidence>
<dbReference type="Proteomes" id="UP000325788">
    <property type="component" value="Unassembled WGS sequence"/>
</dbReference>
<dbReference type="InterPro" id="IPR033140">
    <property type="entry name" value="Lipase_GDXG_put_SER_AS"/>
</dbReference>
<sequence>MYKKTIFIILSCILVLLTACQNTQKSSKVIARSFNTATEIQKRMLDKHAPKNVLIYSNIEYLKDPKLGLDLYQPENIEELGLRPTIIWIHGGGWISGSKENARGYFKLLAAQGFNIVSVEYQFAPQVIYPNQLLQINRALKFISKHAEGYHIDANQLYMAGDSAGANLASHYAALLTNPQFARESNFVPAIQPQQLKGLILHCGIYDIASFVTTAPDEHKIIEWGIYSLVKAYTGERKDDGAFLNEISPIKHLTANYPPVFISGGHKDFLTETQSVPFVAALKQHEIPVTAVFYPESKEPLVHEYQFFMGLKASQQTFDQTISFIEQFSNLDASS</sequence>
<organism evidence="6 7">
    <name type="scientific">Acinetobacter tandoii</name>
    <dbReference type="NCBI Taxonomy" id="202954"/>
    <lineage>
        <taxon>Bacteria</taxon>
        <taxon>Pseudomonadati</taxon>
        <taxon>Pseudomonadota</taxon>
        <taxon>Gammaproteobacteria</taxon>
        <taxon>Moraxellales</taxon>
        <taxon>Moraxellaceae</taxon>
        <taxon>Acinetobacter</taxon>
    </lineage>
</organism>
<dbReference type="SUPFAM" id="SSF53474">
    <property type="entry name" value="alpha/beta-Hydrolases"/>
    <property type="match status" value="1"/>
</dbReference>
<evidence type="ECO:0000256" key="1">
    <source>
        <dbReference type="ARBA" id="ARBA00010515"/>
    </source>
</evidence>
<keyword evidence="4" id="KW-0732">Signal</keyword>
<dbReference type="InterPro" id="IPR029058">
    <property type="entry name" value="AB_hydrolase_fold"/>
</dbReference>
<feature type="active site" evidence="3">
    <location>
        <position position="163"/>
    </location>
</feature>
<dbReference type="PROSITE" id="PS51257">
    <property type="entry name" value="PROKAR_LIPOPROTEIN"/>
    <property type="match status" value="1"/>
</dbReference>
<feature type="chain" id="PRO_5024424259" evidence="4">
    <location>
        <begin position="20"/>
        <end position="335"/>
    </location>
</feature>
<feature type="signal peptide" evidence="4">
    <location>
        <begin position="1"/>
        <end position="19"/>
    </location>
</feature>
<evidence type="ECO:0000256" key="3">
    <source>
        <dbReference type="PROSITE-ProRule" id="PRU10038"/>
    </source>
</evidence>
<evidence type="ECO:0000259" key="5">
    <source>
        <dbReference type="Pfam" id="PF20434"/>
    </source>
</evidence>
<comment type="caution">
    <text evidence="6">The sequence shown here is derived from an EMBL/GenBank/DDBJ whole genome shotgun (WGS) entry which is preliminary data.</text>
</comment>
<protein>
    <submittedName>
        <fullName evidence="6">Alpha/beta hydrolase</fullName>
    </submittedName>
</protein>
<dbReference type="Gene3D" id="3.40.50.1820">
    <property type="entry name" value="alpha/beta hydrolase"/>
    <property type="match status" value="1"/>
</dbReference>
<dbReference type="PANTHER" id="PTHR48081">
    <property type="entry name" value="AB HYDROLASE SUPERFAMILY PROTEIN C4A8.06C"/>
    <property type="match status" value="1"/>
</dbReference>
<dbReference type="AlphaFoldDB" id="A0A5N4WB06"/>
<dbReference type="PROSITE" id="PS01174">
    <property type="entry name" value="LIPASE_GDXG_SER"/>
    <property type="match status" value="1"/>
</dbReference>
<accession>A0A5N4WB06</accession>
<evidence type="ECO:0000256" key="2">
    <source>
        <dbReference type="ARBA" id="ARBA00022801"/>
    </source>
</evidence>
<evidence type="ECO:0000313" key="7">
    <source>
        <dbReference type="Proteomes" id="UP000325788"/>
    </source>
</evidence>
<reference evidence="6 7" key="1">
    <citation type="submission" date="2019-09" db="EMBL/GenBank/DDBJ databases">
        <title>Draft genome sequence of Acinetobacter tandoii W4-4-4 isolated from environmental water sample.</title>
        <authorList>
            <person name="Wee S.K."/>
            <person name="Yan B."/>
            <person name="Mustaffa S.B."/>
            <person name="Yap E.P.H."/>
        </authorList>
    </citation>
    <scope>NUCLEOTIDE SEQUENCE [LARGE SCALE GENOMIC DNA]</scope>
    <source>
        <strain evidence="6 7">W4-4-4</strain>
    </source>
</reference>
<comment type="similarity">
    <text evidence="1">Belongs to the 'GDXG' lipolytic enzyme family.</text>
</comment>
<dbReference type="Pfam" id="PF20434">
    <property type="entry name" value="BD-FAE"/>
    <property type="match status" value="1"/>
</dbReference>
<dbReference type="RefSeq" id="WP_016166350.1">
    <property type="nucleotide sequence ID" value="NZ_BBNK01000012.1"/>
</dbReference>
<dbReference type="GO" id="GO:0016787">
    <property type="term" value="F:hydrolase activity"/>
    <property type="evidence" value="ECO:0007669"/>
    <property type="project" value="UniProtKB-KW"/>
</dbReference>
<proteinExistence type="inferred from homology"/>
<gene>
    <name evidence="6" type="ORF">F4W09_12080</name>
</gene>
<dbReference type="InterPro" id="IPR049492">
    <property type="entry name" value="BD-FAE-like_dom"/>
</dbReference>
<feature type="domain" description="BD-FAE-like" evidence="5">
    <location>
        <begin position="69"/>
        <end position="278"/>
    </location>
</feature>
<keyword evidence="2 6" id="KW-0378">Hydrolase</keyword>